<protein>
    <submittedName>
        <fullName evidence="3">Uncharacterized protein</fullName>
    </submittedName>
</protein>
<dbReference type="AlphaFoldDB" id="A0AA88GM36"/>
<keyword evidence="1" id="KW-0880">Kelch repeat</keyword>
<dbReference type="PANTHER" id="PTHR46093:SF18">
    <property type="entry name" value="FIBRONECTIN TYPE-III DOMAIN-CONTAINING PROTEIN"/>
    <property type="match status" value="1"/>
</dbReference>
<sequence length="485" mass="55439">MKLEVFADGNENLNCYLAKPFSDRHGFAKSRSCCQGVLYDDKMYFYGGTPHPNGNDFYSDIVQYIDLKTINYELGEMEIHEVTITQPGIKPEGRIFHSLICDDESTNGKPASMIVYGGFTDGRRLLNNCFSFQFENKIWKKNSNGPCLEGHTAIFRKKNRTMIVFGGHMGSYKHFENSTYEYDIVKDIWTKLNIDNSSIVSPLAYHRAVYVEELDWMVVHGGKTKPGRTAILSSNVYILNFATMRWHVLNQEPMAFDNSSNSSVLPSSNLTLPKIMAQQSICVESSIIFFGGETEDSDVPSQQLFVINLETLEIIEYCPYQHEPGLLQRKYVDKSYTEPEATVIPPLYDSCCIYDHTSSNIFAYGGRLYSLEIPFMVAVHVSETNCTENSLFDYWKNNINSQTLTSYLQAYFNDSQVSEHSFYDEVSHTSHNVHHLVLEKYPNILTSNIEKRLLKLLLKFLHGYNIIFEIESGKELVSLLESSKV</sequence>
<dbReference type="SUPFAM" id="SSF117281">
    <property type="entry name" value="Kelch motif"/>
    <property type="match status" value="1"/>
</dbReference>
<dbReference type="RefSeq" id="XP_044549230.1">
    <property type="nucleotide sequence ID" value="XM_044693838.1"/>
</dbReference>
<evidence type="ECO:0000313" key="3">
    <source>
        <dbReference type="EMBL" id="KAG2383551.1"/>
    </source>
</evidence>
<proteinExistence type="predicted"/>
<keyword evidence="2" id="KW-0677">Repeat</keyword>
<dbReference type="Pfam" id="PF24681">
    <property type="entry name" value="Kelch_KLHDC2_KLHL20_DRC7"/>
    <property type="match status" value="1"/>
</dbReference>
<evidence type="ECO:0000256" key="2">
    <source>
        <dbReference type="ARBA" id="ARBA00022737"/>
    </source>
</evidence>
<reference evidence="3 4" key="1">
    <citation type="journal article" date="2018" name="BMC Genomics">
        <title>The genome of Naegleria lovaniensis, the basis for a comparative approach to unravel pathogenicity factors of the human pathogenic amoeba N. fowleri.</title>
        <authorList>
            <person name="Liechti N."/>
            <person name="Schurch N."/>
            <person name="Bruggmann R."/>
            <person name="Wittwer M."/>
        </authorList>
    </citation>
    <scope>NUCLEOTIDE SEQUENCE [LARGE SCALE GENOMIC DNA]</scope>
    <source>
        <strain evidence="3 4">ATCC 30569</strain>
    </source>
</reference>
<keyword evidence="4" id="KW-1185">Reference proteome</keyword>
<comment type="caution">
    <text evidence="3">The sequence shown here is derived from an EMBL/GenBank/DDBJ whole genome shotgun (WGS) entry which is preliminary data.</text>
</comment>
<accession>A0AA88GM36</accession>
<evidence type="ECO:0000313" key="4">
    <source>
        <dbReference type="Proteomes" id="UP000816034"/>
    </source>
</evidence>
<name>A0AA88GM36_NAELO</name>
<dbReference type="EMBL" id="PYSW02000020">
    <property type="protein sequence ID" value="KAG2383551.1"/>
    <property type="molecule type" value="Genomic_DNA"/>
</dbReference>
<dbReference type="GeneID" id="68096677"/>
<organism evidence="3 4">
    <name type="scientific">Naegleria lovaniensis</name>
    <name type="common">Amoeba</name>
    <dbReference type="NCBI Taxonomy" id="51637"/>
    <lineage>
        <taxon>Eukaryota</taxon>
        <taxon>Discoba</taxon>
        <taxon>Heterolobosea</taxon>
        <taxon>Tetramitia</taxon>
        <taxon>Eutetramitia</taxon>
        <taxon>Vahlkampfiidae</taxon>
        <taxon>Naegleria</taxon>
    </lineage>
</organism>
<gene>
    <name evidence="3" type="ORF">C9374_004222</name>
</gene>
<dbReference type="PANTHER" id="PTHR46093">
    <property type="entry name" value="ACYL-COA-BINDING DOMAIN-CONTAINING PROTEIN 5"/>
    <property type="match status" value="1"/>
</dbReference>
<dbReference type="Proteomes" id="UP000816034">
    <property type="component" value="Unassembled WGS sequence"/>
</dbReference>
<evidence type="ECO:0000256" key="1">
    <source>
        <dbReference type="ARBA" id="ARBA00022441"/>
    </source>
</evidence>
<dbReference type="InterPro" id="IPR015915">
    <property type="entry name" value="Kelch-typ_b-propeller"/>
</dbReference>
<dbReference type="Gene3D" id="2.120.10.80">
    <property type="entry name" value="Kelch-type beta propeller"/>
    <property type="match status" value="1"/>
</dbReference>